<dbReference type="Gene3D" id="3.40.50.1000">
    <property type="entry name" value="HAD superfamily/HAD-like"/>
    <property type="match status" value="1"/>
</dbReference>
<comment type="cofactor">
    <cofactor evidence="1">
        <name>Mg(2+)</name>
        <dbReference type="ChEBI" id="CHEBI:18420"/>
    </cofactor>
</comment>
<comment type="caution">
    <text evidence="12">The sequence shown here is derived from an EMBL/GenBank/DDBJ whole genome shotgun (WGS) entry which is preliminary data.</text>
</comment>
<dbReference type="NCBIfam" id="TIGR01490">
    <property type="entry name" value="HAD-SF-IB-hyp1"/>
    <property type="match status" value="1"/>
</dbReference>
<dbReference type="Gene3D" id="1.20.1440.100">
    <property type="entry name" value="SG protein - dephosphorylation function"/>
    <property type="match status" value="1"/>
</dbReference>
<comment type="pathway">
    <text evidence="2">Amino-acid biosynthesis; L-serine biosynthesis; L-serine from 3-phospho-D-glycerate: step 3/3.</text>
</comment>
<keyword evidence="9" id="KW-0718">Serine biosynthesis</keyword>
<dbReference type="PANTHER" id="PTHR43344:SF2">
    <property type="entry name" value="PHOSPHOSERINE PHOSPHATASE"/>
    <property type="match status" value="1"/>
</dbReference>
<keyword evidence="5" id="KW-0028">Amino-acid biosynthesis</keyword>
<dbReference type="EC" id="3.1.3.3" evidence="4"/>
<comment type="catalytic activity">
    <reaction evidence="10">
        <text>O-phospho-L-serine + H2O = L-serine + phosphate</text>
        <dbReference type="Rhea" id="RHEA:21208"/>
        <dbReference type="ChEBI" id="CHEBI:15377"/>
        <dbReference type="ChEBI" id="CHEBI:33384"/>
        <dbReference type="ChEBI" id="CHEBI:43474"/>
        <dbReference type="ChEBI" id="CHEBI:57524"/>
        <dbReference type="EC" id="3.1.3.3"/>
    </reaction>
</comment>
<dbReference type="Pfam" id="PF12710">
    <property type="entry name" value="HAD"/>
    <property type="match status" value="1"/>
</dbReference>
<dbReference type="GO" id="GO:0005737">
    <property type="term" value="C:cytoplasm"/>
    <property type="evidence" value="ECO:0007669"/>
    <property type="project" value="TreeGrafter"/>
</dbReference>
<evidence type="ECO:0000256" key="6">
    <source>
        <dbReference type="ARBA" id="ARBA00022723"/>
    </source>
</evidence>
<dbReference type="RefSeq" id="WP_135270877.1">
    <property type="nucleotide sequence ID" value="NZ_SRIB01000005.1"/>
</dbReference>
<reference evidence="12 13" key="1">
    <citation type="submission" date="2019-03" db="EMBL/GenBank/DDBJ databases">
        <title>Draft genome sequence data and analysis of a Fermenting Bacterium, Soehngenia longevitae strain 1933PT, isolated from petroleum reservoir in Azerbaijan.</title>
        <authorList>
            <person name="Grouzdev D.S."/>
            <person name="Bidzhieva S.K."/>
            <person name="Sokolova D.S."/>
            <person name="Tourova T.P."/>
            <person name="Poltaraus A.B."/>
            <person name="Nazina T.N."/>
        </authorList>
    </citation>
    <scope>NUCLEOTIDE SEQUENCE [LARGE SCALE GENOMIC DNA]</scope>
    <source>
        <strain evidence="12 13">1933P</strain>
    </source>
</reference>
<evidence type="ECO:0000256" key="2">
    <source>
        <dbReference type="ARBA" id="ARBA00005135"/>
    </source>
</evidence>
<keyword evidence="8" id="KW-0460">Magnesium</keyword>
<gene>
    <name evidence="12" type="ORF">E4100_04630</name>
</gene>
<comment type="similarity">
    <text evidence="3">Belongs to the HAD-like hydrolase superfamily. SerB family.</text>
</comment>
<dbReference type="GO" id="GO:0006564">
    <property type="term" value="P:L-serine biosynthetic process"/>
    <property type="evidence" value="ECO:0007669"/>
    <property type="project" value="UniProtKB-KW"/>
</dbReference>
<sequence length="241" mass="28296">MSHIAAFFDIDGTIFRKSLMIEHFRKLIAFEIVSPEIWYAKIEKAYLDWEKRYGDFEEYLEILAEVYVQELKGIKKDYIELIAKHVIELNWDMVYKYSRRQIEWHKEKGHYIFFISGSPDFLVSEMANKYGATEYRGSVYLVDENNCFTGELIKMWDSESKEKALSEIIGKYDVNLPESFAYGDTSGDYSMLKLVGNPITINPNLELLNMIKDDESLSEKIQIIVERKNVIYKLTSDVEII</sequence>
<keyword evidence="7 12" id="KW-0378">Hydrolase</keyword>
<evidence type="ECO:0000313" key="12">
    <source>
        <dbReference type="EMBL" id="TFZ40359.1"/>
    </source>
</evidence>
<dbReference type="InterPro" id="IPR023214">
    <property type="entry name" value="HAD_sf"/>
</dbReference>
<keyword evidence="6" id="KW-0479">Metal-binding</keyword>
<name>A0A4Z0D650_9FIRM</name>
<dbReference type="InterPro" id="IPR036412">
    <property type="entry name" value="HAD-like_sf"/>
</dbReference>
<evidence type="ECO:0000256" key="11">
    <source>
        <dbReference type="ARBA" id="ARBA00048523"/>
    </source>
</evidence>
<evidence type="ECO:0000256" key="5">
    <source>
        <dbReference type="ARBA" id="ARBA00022605"/>
    </source>
</evidence>
<dbReference type="NCBIfam" id="TIGR01488">
    <property type="entry name" value="HAD-SF-IB"/>
    <property type="match status" value="1"/>
</dbReference>
<dbReference type="OrthoDB" id="9794212at2"/>
<dbReference type="CDD" id="cd02612">
    <property type="entry name" value="HAD_PGPPase"/>
    <property type="match status" value="1"/>
</dbReference>
<dbReference type="SUPFAM" id="SSF56784">
    <property type="entry name" value="HAD-like"/>
    <property type="match status" value="1"/>
</dbReference>
<protein>
    <recommendedName>
        <fullName evidence="4">phosphoserine phosphatase</fullName>
        <ecNumber evidence="4">3.1.3.3</ecNumber>
    </recommendedName>
</protein>
<dbReference type="EMBL" id="SRIB01000005">
    <property type="protein sequence ID" value="TFZ40359.1"/>
    <property type="molecule type" value="Genomic_DNA"/>
</dbReference>
<proteinExistence type="inferred from homology"/>
<evidence type="ECO:0000256" key="8">
    <source>
        <dbReference type="ARBA" id="ARBA00022842"/>
    </source>
</evidence>
<evidence type="ECO:0000256" key="9">
    <source>
        <dbReference type="ARBA" id="ARBA00023299"/>
    </source>
</evidence>
<dbReference type="PANTHER" id="PTHR43344">
    <property type="entry name" value="PHOSPHOSERINE PHOSPHATASE"/>
    <property type="match status" value="1"/>
</dbReference>
<dbReference type="GO" id="GO:0000287">
    <property type="term" value="F:magnesium ion binding"/>
    <property type="evidence" value="ECO:0007669"/>
    <property type="project" value="TreeGrafter"/>
</dbReference>
<organism evidence="12 13">
    <name type="scientific">Soehngenia longivitae</name>
    <dbReference type="NCBI Taxonomy" id="2562294"/>
    <lineage>
        <taxon>Bacteria</taxon>
        <taxon>Bacillati</taxon>
        <taxon>Bacillota</taxon>
        <taxon>Tissierellia</taxon>
        <taxon>Tissierellales</taxon>
        <taxon>Tissierellaceae</taxon>
        <taxon>Soehngenia</taxon>
    </lineage>
</organism>
<dbReference type="InterPro" id="IPR050582">
    <property type="entry name" value="HAD-like_SerB"/>
</dbReference>
<keyword evidence="13" id="KW-1185">Reference proteome</keyword>
<dbReference type="Proteomes" id="UP000298381">
    <property type="component" value="Unassembled WGS sequence"/>
</dbReference>
<dbReference type="AlphaFoldDB" id="A0A4Z0D650"/>
<evidence type="ECO:0000256" key="1">
    <source>
        <dbReference type="ARBA" id="ARBA00001946"/>
    </source>
</evidence>
<dbReference type="GO" id="GO:0036424">
    <property type="term" value="F:L-phosphoserine phosphatase activity"/>
    <property type="evidence" value="ECO:0007669"/>
    <property type="project" value="TreeGrafter"/>
</dbReference>
<evidence type="ECO:0000256" key="10">
    <source>
        <dbReference type="ARBA" id="ARBA00048138"/>
    </source>
</evidence>
<evidence type="ECO:0000256" key="3">
    <source>
        <dbReference type="ARBA" id="ARBA00009184"/>
    </source>
</evidence>
<evidence type="ECO:0000313" key="13">
    <source>
        <dbReference type="Proteomes" id="UP000298381"/>
    </source>
</evidence>
<accession>A0A4Z0D650</accession>
<evidence type="ECO:0000256" key="7">
    <source>
        <dbReference type="ARBA" id="ARBA00022801"/>
    </source>
</evidence>
<dbReference type="InterPro" id="IPR006385">
    <property type="entry name" value="HAD_hydro_SerB1"/>
</dbReference>
<evidence type="ECO:0000256" key="4">
    <source>
        <dbReference type="ARBA" id="ARBA00012640"/>
    </source>
</evidence>
<comment type="catalytic activity">
    <reaction evidence="11">
        <text>O-phospho-D-serine + H2O = D-serine + phosphate</text>
        <dbReference type="Rhea" id="RHEA:24873"/>
        <dbReference type="ChEBI" id="CHEBI:15377"/>
        <dbReference type="ChEBI" id="CHEBI:35247"/>
        <dbReference type="ChEBI" id="CHEBI:43474"/>
        <dbReference type="ChEBI" id="CHEBI:58680"/>
        <dbReference type="EC" id="3.1.3.3"/>
    </reaction>
</comment>